<evidence type="ECO:0008006" key="5">
    <source>
        <dbReference type="Google" id="ProtNLM"/>
    </source>
</evidence>
<feature type="compositionally biased region" description="Polar residues" evidence="1">
    <location>
        <begin position="107"/>
        <end position="117"/>
    </location>
</feature>
<feature type="compositionally biased region" description="Low complexity" evidence="1">
    <location>
        <begin position="210"/>
        <end position="228"/>
    </location>
</feature>
<feature type="region of interest" description="Disordered" evidence="1">
    <location>
        <begin position="107"/>
        <end position="229"/>
    </location>
</feature>
<feature type="chain" id="PRO_5015421828" description="LysM domain-containing protein" evidence="2">
    <location>
        <begin position="16"/>
        <end position="396"/>
    </location>
</feature>
<comment type="caution">
    <text evidence="3">The sequence shown here is derived from an EMBL/GenBank/DDBJ whole genome shotgun (WGS) entry which is preliminary data.</text>
</comment>
<reference evidence="3 4" key="1">
    <citation type="journal article" date="2016" name="Front. Microbiol.">
        <title>Genome and transcriptome sequences reveal the specific parasitism of the nematophagous Purpureocillium lilacinum 36-1.</title>
        <authorList>
            <person name="Xie J."/>
            <person name="Li S."/>
            <person name="Mo C."/>
            <person name="Xiao X."/>
            <person name="Peng D."/>
            <person name="Wang G."/>
            <person name="Xiao Y."/>
        </authorList>
    </citation>
    <scope>NUCLEOTIDE SEQUENCE [LARGE SCALE GENOMIC DNA]</scope>
    <source>
        <strain evidence="3 4">36-1</strain>
    </source>
</reference>
<gene>
    <name evidence="3" type="ORF">PCL_07071</name>
</gene>
<dbReference type="Proteomes" id="UP000245956">
    <property type="component" value="Unassembled WGS sequence"/>
</dbReference>
<feature type="region of interest" description="Disordered" evidence="1">
    <location>
        <begin position="350"/>
        <end position="396"/>
    </location>
</feature>
<feature type="compositionally biased region" description="Low complexity" evidence="1">
    <location>
        <begin position="118"/>
        <end position="130"/>
    </location>
</feature>
<evidence type="ECO:0000313" key="4">
    <source>
        <dbReference type="Proteomes" id="UP000245956"/>
    </source>
</evidence>
<keyword evidence="2" id="KW-0732">Signal</keyword>
<proteinExistence type="predicted"/>
<dbReference type="AlphaFoldDB" id="A0A2U3DT92"/>
<dbReference type="EMBL" id="LCWV01000033">
    <property type="protein sequence ID" value="PWI65470.1"/>
    <property type="molecule type" value="Genomic_DNA"/>
</dbReference>
<protein>
    <recommendedName>
        <fullName evidence="5">LysM domain-containing protein</fullName>
    </recommendedName>
</protein>
<organism evidence="3 4">
    <name type="scientific">Purpureocillium lilacinum</name>
    <name type="common">Paecilomyces lilacinus</name>
    <dbReference type="NCBI Taxonomy" id="33203"/>
    <lineage>
        <taxon>Eukaryota</taxon>
        <taxon>Fungi</taxon>
        <taxon>Dikarya</taxon>
        <taxon>Ascomycota</taxon>
        <taxon>Pezizomycotina</taxon>
        <taxon>Sordariomycetes</taxon>
        <taxon>Hypocreomycetidae</taxon>
        <taxon>Hypocreales</taxon>
        <taxon>Ophiocordycipitaceae</taxon>
        <taxon>Purpureocillium</taxon>
    </lineage>
</organism>
<evidence type="ECO:0000256" key="1">
    <source>
        <dbReference type="SAM" id="MobiDB-lite"/>
    </source>
</evidence>
<feature type="signal peptide" evidence="2">
    <location>
        <begin position="1"/>
        <end position="15"/>
    </location>
</feature>
<evidence type="ECO:0000313" key="3">
    <source>
        <dbReference type="EMBL" id="PWI65470.1"/>
    </source>
</evidence>
<name>A0A2U3DT92_PURLI</name>
<feature type="compositionally biased region" description="Low complexity" evidence="1">
    <location>
        <begin position="165"/>
        <end position="182"/>
    </location>
</feature>
<feature type="compositionally biased region" description="Polar residues" evidence="1">
    <location>
        <begin position="199"/>
        <end position="209"/>
    </location>
</feature>
<evidence type="ECO:0000256" key="2">
    <source>
        <dbReference type="SAM" id="SignalP"/>
    </source>
</evidence>
<dbReference type="PROSITE" id="PS51257">
    <property type="entry name" value="PROKAR_LIPOPROTEIN"/>
    <property type="match status" value="1"/>
</dbReference>
<accession>A0A2U3DT92</accession>
<sequence length="396" mass="41102">MRLRVLLGCVAAASACNPQQDGRWVVREGEHAAEAAYVLGIGVDKLTNVNEFENPDLVYAGNTYTVPYVASVKPPATWNIKPVITGTKSSCLAYLELCPSTTFMTQTKTASNSGAPPSSTSGDGSSSSDTKAPIGETTTGKVSIGGTHTGKDSASETATGKGIQESETAGSSSTSSVGKTSSQPAVTTGAPSATDCASPVSSTCASEVQPSLTTSGSSGPDPTSTPEPFCIVENLPERRMITDPGKQTDLAAQFCNQSREPLSRTNPGYLSYYLWKQDGDKDSGAYFYSLHWTGWDQSCPPVETIDVKRCISMLTQSYQRCDNGGIGGIIKVGCVVYEFRSFGTGIISPPRSSTSATATAGSSTTTQPTGGVGTTTPDSSIARDTTTSTTTPMKSA</sequence>